<proteinExistence type="inferred from homology"/>
<dbReference type="InterPro" id="IPR029054">
    <property type="entry name" value="dUTPase-like"/>
</dbReference>
<feature type="domain" description="dUTPase-like" evidence="5">
    <location>
        <begin position="19"/>
        <end position="143"/>
    </location>
</feature>
<dbReference type="CDD" id="cd07557">
    <property type="entry name" value="trimeric_dUTPase"/>
    <property type="match status" value="1"/>
</dbReference>
<protein>
    <recommendedName>
        <fullName evidence="2">dUTP diphosphatase</fullName>
        <ecNumber evidence="2">3.6.1.23</ecNumber>
    </recommendedName>
</protein>
<dbReference type="EMBL" id="MK503924">
    <property type="protein sequence ID" value="QED40112.1"/>
    <property type="molecule type" value="Genomic_DNA"/>
</dbReference>
<evidence type="ECO:0000256" key="1">
    <source>
        <dbReference type="ARBA" id="ARBA00006581"/>
    </source>
</evidence>
<comment type="similarity">
    <text evidence="1">Belongs to the dUTPase family.</text>
</comment>
<dbReference type="NCBIfam" id="TIGR00576">
    <property type="entry name" value="dut"/>
    <property type="match status" value="1"/>
</dbReference>
<evidence type="ECO:0000313" key="6">
    <source>
        <dbReference type="EMBL" id="QED40112.1"/>
    </source>
</evidence>
<dbReference type="PANTHER" id="PTHR11241">
    <property type="entry name" value="DEOXYURIDINE 5'-TRIPHOSPHATE NUCLEOTIDOHYDROLASE"/>
    <property type="match status" value="1"/>
</dbReference>
<accession>A0A7G3W7Q5</accession>
<sequence length="144" mass="16103">MTIKMNTLKFTKSPNGYTPRMATAGAAGYDLYTPVDFIIKPGRQIIIDTEVSIQLPEGTYAQIASRSGNAVKYEVVVLAGVIDNDYRGSIKVLLRNLGKKNRQFQRGDRIAQLIINNYYKFSWKQVDELCDTDRGEQGFGSTGQ</sequence>
<dbReference type="Pfam" id="PF00692">
    <property type="entry name" value="dUTPase"/>
    <property type="match status" value="1"/>
</dbReference>
<organismHost>
    <name type="scientific">Lepidoptera</name>
    <name type="common">moths &amp; butterflies</name>
    <dbReference type="NCBI Taxonomy" id="7088"/>
</organismHost>
<dbReference type="GO" id="GO:0000287">
    <property type="term" value="F:magnesium ion binding"/>
    <property type="evidence" value="ECO:0007669"/>
    <property type="project" value="InterPro"/>
</dbReference>
<dbReference type="InterPro" id="IPR033704">
    <property type="entry name" value="dUTPase_trimeric"/>
</dbReference>
<keyword evidence="4" id="KW-0546">Nucleotide metabolism</keyword>
<dbReference type="GO" id="GO:0006226">
    <property type="term" value="P:dUMP biosynthetic process"/>
    <property type="evidence" value="ECO:0007669"/>
    <property type="project" value="InterPro"/>
</dbReference>
<dbReference type="GO" id="GO:0004170">
    <property type="term" value="F:dUTP diphosphatase activity"/>
    <property type="evidence" value="ECO:0007669"/>
    <property type="project" value="UniProtKB-EC"/>
</dbReference>
<dbReference type="InterPro" id="IPR008181">
    <property type="entry name" value="dUTPase"/>
</dbReference>
<dbReference type="Gene3D" id="2.70.40.10">
    <property type="match status" value="1"/>
</dbReference>
<reference evidence="6" key="1">
    <citation type="submission" date="2019-02" db="EMBL/GenBank/DDBJ databases">
        <title>Genetic diversity of Spodoptera frugiperda multiple nucleopolyhedovirus and pathogenicity against corn- and rice-strain S. frugiperda larvae.</title>
        <authorList>
            <person name="Harrison R.L."/>
            <person name="Rowley D.L."/>
            <person name="Popham H.J."/>
        </authorList>
    </citation>
    <scope>NUCLEOTIDE SEQUENCE</scope>
    <source>
        <strain evidence="6">IIBBL BCIPV 459</strain>
    </source>
</reference>
<dbReference type="SUPFAM" id="SSF51283">
    <property type="entry name" value="dUTPase-like"/>
    <property type="match status" value="1"/>
</dbReference>
<dbReference type="EC" id="3.6.1.23" evidence="2"/>
<organism evidence="6">
    <name type="scientific">Spodoptera frugiperda nuclear polyhedrosis virus</name>
    <name type="common">SfNPV</name>
    <dbReference type="NCBI Taxonomy" id="10455"/>
    <lineage>
        <taxon>Viruses</taxon>
        <taxon>Viruses incertae sedis</taxon>
        <taxon>Naldaviricetes</taxon>
        <taxon>Lefavirales</taxon>
        <taxon>Baculoviridae</taxon>
        <taxon>Alphabaculovirus</taxon>
        <taxon>Alphabaculovirus spofrugiperdae</taxon>
    </lineage>
</organism>
<name>A0A7G3W7Q5_NPVSF</name>
<evidence type="ECO:0000256" key="3">
    <source>
        <dbReference type="ARBA" id="ARBA00022801"/>
    </source>
</evidence>
<keyword evidence="3" id="KW-0378">Hydrolase</keyword>
<evidence type="ECO:0000259" key="5">
    <source>
        <dbReference type="Pfam" id="PF00692"/>
    </source>
</evidence>
<dbReference type="PANTHER" id="PTHR11241:SF0">
    <property type="entry name" value="DEOXYURIDINE 5'-TRIPHOSPHATE NUCLEOTIDOHYDROLASE"/>
    <property type="match status" value="1"/>
</dbReference>
<dbReference type="NCBIfam" id="NF001862">
    <property type="entry name" value="PRK00601.1"/>
    <property type="match status" value="1"/>
</dbReference>
<evidence type="ECO:0000256" key="2">
    <source>
        <dbReference type="ARBA" id="ARBA00012379"/>
    </source>
</evidence>
<evidence type="ECO:0000256" key="4">
    <source>
        <dbReference type="ARBA" id="ARBA00023080"/>
    </source>
</evidence>
<dbReference type="InterPro" id="IPR036157">
    <property type="entry name" value="dUTPase-like_sf"/>
</dbReference>
<dbReference type="GO" id="GO:0046081">
    <property type="term" value="P:dUTP catabolic process"/>
    <property type="evidence" value="ECO:0007669"/>
    <property type="project" value="InterPro"/>
</dbReference>